<organism evidence="9 10">
    <name type="scientific">Cellulomonas alba</name>
    <dbReference type="NCBI Taxonomy" id="3053467"/>
    <lineage>
        <taxon>Bacteria</taxon>
        <taxon>Bacillati</taxon>
        <taxon>Actinomycetota</taxon>
        <taxon>Actinomycetes</taxon>
        <taxon>Micrococcales</taxon>
        <taxon>Cellulomonadaceae</taxon>
        <taxon>Cellulomonas</taxon>
    </lineage>
</organism>
<evidence type="ECO:0000259" key="8">
    <source>
        <dbReference type="Pfam" id="PF02397"/>
    </source>
</evidence>
<comment type="caution">
    <text evidence="9">The sequence shown here is derived from an EMBL/GenBank/DDBJ whole genome shotgun (WGS) entry which is preliminary data.</text>
</comment>
<dbReference type="PANTHER" id="PTHR30576:SF10">
    <property type="entry name" value="SLL5057 PROTEIN"/>
    <property type="match status" value="1"/>
</dbReference>
<evidence type="ECO:0000313" key="10">
    <source>
        <dbReference type="Proteomes" id="UP001529338"/>
    </source>
</evidence>
<dbReference type="Pfam" id="PF02397">
    <property type="entry name" value="Bac_transf"/>
    <property type="match status" value="1"/>
</dbReference>
<evidence type="ECO:0000256" key="7">
    <source>
        <dbReference type="SAM" id="Phobius"/>
    </source>
</evidence>
<evidence type="ECO:0000256" key="1">
    <source>
        <dbReference type="ARBA" id="ARBA00004141"/>
    </source>
</evidence>
<keyword evidence="6 7" id="KW-0472">Membrane</keyword>
<evidence type="ECO:0000256" key="2">
    <source>
        <dbReference type="ARBA" id="ARBA00006464"/>
    </source>
</evidence>
<keyword evidence="4 7" id="KW-0812">Transmembrane</keyword>
<feature type="transmembrane region" description="Helical" evidence="7">
    <location>
        <begin position="28"/>
        <end position="48"/>
    </location>
</feature>
<protein>
    <submittedName>
        <fullName evidence="9">Sugar transferase</fullName>
        <ecNumber evidence="9">2.7.8.-</ecNumber>
    </submittedName>
</protein>
<keyword evidence="3 9" id="KW-0808">Transferase</keyword>
<dbReference type="NCBIfam" id="TIGR03025">
    <property type="entry name" value="EPS_sugtrans"/>
    <property type="match status" value="1"/>
</dbReference>
<feature type="transmembrane region" description="Helical" evidence="7">
    <location>
        <begin position="68"/>
        <end position="86"/>
    </location>
</feature>
<dbReference type="Proteomes" id="UP001529338">
    <property type="component" value="Unassembled WGS sequence"/>
</dbReference>
<dbReference type="Pfam" id="PF13727">
    <property type="entry name" value="CoA_binding_3"/>
    <property type="match status" value="1"/>
</dbReference>
<feature type="transmembrane region" description="Helical" evidence="7">
    <location>
        <begin position="304"/>
        <end position="325"/>
    </location>
</feature>
<evidence type="ECO:0000256" key="5">
    <source>
        <dbReference type="ARBA" id="ARBA00022989"/>
    </source>
</evidence>
<evidence type="ECO:0000313" key="9">
    <source>
        <dbReference type="EMBL" id="MDM7855462.1"/>
    </source>
</evidence>
<accession>A0ABT7SGZ1</accession>
<sequence>MTQVHHDHDTIVTSGARRPAGASWASSYASRIAVSDAVCVVFAMVVAYVVRFDPSRGTVVAGDFAPSYLSLSVGLAVAWLVALAVVRSRDRRVVGAGPGEYQRVFTATWRLFALVAIAAYMLKMQIGRGYLAIAAPLGLALLLTGRAAWRRWLRRMRDQGEFRSGIVVIGHRAKAARLIEELNHAPHSGYTVVGVCVPEGEVAPNERIHGVPVLGSMNDAAHAAVDVGAAAVAVSGSDAVTSEAVRQLGWDLEGTGIDLALTLALLDVAGPRVMLSPVNDLPLMYVDEPRFSGGRYVLKSAFDWVTALAITVVISPLLITIAVLVKATSPGPVFYRQERVGKDGRHFGMVKFRSMRRDAHSMLEAVLAAEGADSLGLFYKPKNDPRVTKVGRVLRRYSLDELPQLLNVLNGTMSLVGPRPQIDAEVALYDRRASRRLLVKPGLTGLWQVSGRSDLPPDEAIRLDVRYVENWTLFGDLLIMARTVKAMFAAEGAY</sequence>
<evidence type="ECO:0000256" key="3">
    <source>
        <dbReference type="ARBA" id="ARBA00022679"/>
    </source>
</evidence>
<feature type="domain" description="Bacterial sugar transferase" evidence="8">
    <location>
        <begin position="299"/>
        <end position="488"/>
    </location>
</feature>
<evidence type="ECO:0000256" key="4">
    <source>
        <dbReference type="ARBA" id="ARBA00022692"/>
    </source>
</evidence>
<dbReference type="RefSeq" id="WP_289455285.1">
    <property type="nucleotide sequence ID" value="NZ_JAUCGQ010000001.1"/>
</dbReference>
<keyword evidence="10" id="KW-1185">Reference proteome</keyword>
<evidence type="ECO:0000256" key="6">
    <source>
        <dbReference type="ARBA" id="ARBA00023136"/>
    </source>
</evidence>
<name>A0ABT7SGZ1_9CELL</name>
<feature type="transmembrane region" description="Helical" evidence="7">
    <location>
        <begin position="107"/>
        <end position="123"/>
    </location>
</feature>
<dbReference type="GO" id="GO:0016740">
    <property type="term" value="F:transferase activity"/>
    <property type="evidence" value="ECO:0007669"/>
    <property type="project" value="UniProtKB-KW"/>
</dbReference>
<gene>
    <name evidence="9" type="ORF">QRT04_11025</name>
</gene>
<dbReference type="EMBL" id="JAUCGQ010000001">
    <property type="protein sequence ID" value="MDM7855462.1"/>
    <property type="molecule type" value="Genomic_DNA"/>
</dbReference>
<keyword evidence="5 7" id="KW-1133">Transmembrane helix</keyword>
<dbReference type="Gene3D" id="3.40.50.720">
    <property type="entry name" value="NAD(P)-binding Rossmann-like Domain"/>
    <property type="match status" value="1"/>
</dbReference>
<reference evidence="9 10" key="1">
    <citation type="submission" date="2023-06" db="EMBL/GenBank/DDBJ databases">
        <title>Cellulomonas sp. MW4 Whole genome sequence.</title>
        <authorList>
            <person name="Park S."/>
        </authorList>
    </citation>
    <scope>NUCLEOTIDE SEQUENCE [LARGE SCALE GENOMIC DNA]</scope>
    <source>
        <strain evidence="9 10">MW4</strain>
    </source>
</reference>
<dbReference type="EC" id="2.7.8.-" evidence="9"/>
<comment type="subcellular location">
    <subcellularLocation>
        <location evidence="1">Membrane</location>
        <topology evidence="1">Multi-pass membrane protein</topology>
    </subcellularLocation>
</comment>
<proteinExistence type="inferred from homology"/>
<dbReference type="PANTHER" id="PTHR30576">
    <property type="entry name" value="COLANIC BIOSYNTHESIS UDP-GLUCOSE LIPID CARRIER TRANSFERASE"/>
    <property type="match status" value="1"/>
</dbReference>
<comment type="similarity">
    <text evidence="2">Belongs to the bacterial sugar transferase family.</text>
</comment>
<dbReference type="InterPro" id="IPR017475">
    <property type="entry name" value="EPS_sugar_tfrase"/>
</dbReference>
<dbReference type="InterPro" id="IPR003362">
    <property type="entry name" value="Bact_transf"/>
</dbReference>
<feature type="transmembrane region" description="Helical" evidence="7">
    <location>
        <begin position="129"/>
        <end position="149"/>
    </location>
</feature>